<keyword evidence="7" id="KW-1185">Reference proteome</keyword>
<evidence type="ECO:0000256" key="2">
    <source>
        <dbReference type="ARBA" id="ARBA00011322"/>
    </source>
</evidence>
<dbReference type="SUPFAM" id="SSF52540">
    <property type="entry name" value="P-loop containing nucleoside triphosphate hydrolases"/>
    <property type="match status" value="1"/>
</dbReference>
<evidence type="ECO:0000256" key="1">
    <source>
        <dbReference type="ARBA" id="ARBA00006930"/>
    </source>
</evidence>
<accession>A0ABT0XI74</accession>
<evidence type="ECO:0000256" key="3">
    <source>
        <dbReference type="ARBA" id="ARBA00013368"/>
    </source>
</evidence>
<gene>
    <name evidence="6" type="ORF">NDM98_08915</name>
</gene>
<sequence>MNKQMKLVSLTLTNFKGVKSFSLKADGQDTKAYGDNATGKTTVFDAFLWILFGKDSQNRTDFQIKTVTQDGKEVHGLSHEVEAVFLVDDTKLSLKKVYAEKWTKKRGAAHKEFTGHTTDYFIDEVPSKKKEYELKVSSIVDEDVFKLLTSPAYFNDHLKWQKRREILLEVSGDVSDEEVIASNKDLATLPQFLNNRSIEDHRKVIASKRSEINKELDKIPVRIDEVKRALPDVSGLNEADIKVDIASTKSKIEDKEAEISRIKNGTEVSVKEKEIREIEMQLMDLKNDHQQKNFAKVNEKRSEYYKAEESLDEAKRLLKQKQTEYDSEKSKIDRLNESIKELREEWSHVNSKTFDFTGDTDCPSCGQVLPLDKLQSAKEKAQANFNRHKSDRLEAINVEGKEKAAQVEQIKEKQNGYESYLATLTNEIDQKKEAVQALDKEIQDLKAGTSSLEDDPAYKDKLKESQVIKESIENLRSSTKESLEKAKHEIAKLRYKLSEVLEADLSKFNTVNQSKERIDQLLDQEKKLAGEYEKLEHELYLTEEFIRSKVELLEEKINSKFEFARFKLFDQQINDGLRETCETLFKGVPYSGGLNNAARINVGLDIINTLSKHYGLSAPIFVDNAEAVTKLIDVDSQVISLVVSEGDKELRVVS</sequence>
<feature type="domain" description="Rad50/SbcC-type AAA" evidence="5">
    <location>
        <begin position="10"/>
        <end position="259"/>
    </location>
</feature>
<feature type="coiled-coil region" evidence="4">
    <location>
        <begin position="268"/>
        <end position="391"/>
    </location>
</feature>
<evidence type="ECO:0000256" key="4">
    <source>
        <dbReference type="SAM" id="Coils"/>
    </source>
</evidence>
<dbReference type="Gene3D" id="3.40.50.300">
    <property type="entry name" value="P-loop containing nucleotide triphosphate hydrolases"/>
    <property type="match status" value="1"/>
</dbReference>
<feature type="coiled-coil region" evidence="4">
    <location>
        <begin position="421"/>
        <end position="538"/>
    </location>
</feature>
<protein>
    <recommendedName>
        <fullName evidence="3">Nuclease SbcCD subunit C</fullName>
    </recommendedName>
</protein>
<comment type="similarity">
    <text evidence="1">Belongs to the SMC family. SbcC subfamily.</text>
</comment>
<comment type="subunit">
    <text evidence="2">Heterodimer of SbcC and SbcD.</text>
</comment>
<dbReference type="InterPro" id="IPR038729">
    <property type="entry name" value="Rad50/SbcC_AAA"/>
</dbReference>
<evidence type="ECO:0000313" key="6">
    <source>
        <dbReference type="EMBL" id="MCM2675602.1"/>
    </source>
</evidence>
<reference evidence="6" key="1">
    <citation type="submission" date="2022-06" db="EMBL/GenBank/DDBJ databases">
        <title>Alkalicoccobacillus porphyridii sp. nov., isolated from a marine red alga, Porphyridium purpureum and reclassification of Shouchella plakortidis and Shouchella gibsonii as Alkalicoccobacillus plakortidis comb. nov. and Alkalicoccobacillus gibsonii comb. nov.</title>
        <authorList>
            <person name="Kim K.H."/>
            <person name="Lee J.K."/>
            <person name="Han D.M."/>
            <person name="Baek J.H."/>
            <person name="Jeon C.O."/>
        </authorList>
    </citation>
    <scope>NUCLEOTIDE SEQUENCE</scope>
    <source>
        <strain evidence="6">DSM 19153</strain>
    </source>
</reference>
<dbReference type="PANTHER" id="PTHR32114:SF2">
    <property type="entry name" value="ABC TRANSPORTER ABCH.3"/>
    <property type="match status" value="1"/>
</dbReference>
<dbReference type="RefSeq" id="WP_251606514.1">
    <property type="nucleotide sequence ID" value="NZ_JAMQJY010000001.1"/>
</dbReference>
<dbReference type="PANTHER" id="PTHR32114">
    <property type="entry name" value="ABC TRANSPORTER ABCH.3"/>
    <property type="match status" value="1"/>
</dbReference>
<evidence type="ECO:0000259" key="5">
    <source>
        <dbReference type="Pfam" id="PF13476"/>
    </source>
</evidence>
<comment type="caution">
    <text evidence="6">The sequence shown here is derived from an EMBL/GenBank/DDBJ whole genome shotgun (WGS) entry which is preliminary data.</text>
</comment>
<dbReference type="Pfam" id="PF13476">
    <property type="entry name" value="AAA_23"/>
    <property type="match status" value="1"/>
</dbReference>
<keyword evidence="4" id="KW-0175">Coiled coil</keyword>
<dbReference type="Proteomes" id="UP001203665">
    <property type="component" value="Unassembled WGS sequence"/>
</dbReference>
<evidence type="ECO:0000313" key="7">
    <source>
        <dbReference type="Proteomes" id="UP001203665"/>
    </source>
</evidence>
<name>A0ABT0XI74_9BACI</name>
<dbReference type="Gene3D" id="1.10.287.1490">
    <property type="match status" value="1"/>
</dbReference>
<dbReference type="EMBL" id="JAMQJY010000001">
    <property type="protein sequence ID" value="MCM2675602.1"/>
    <property type="molecule type" value="Genomic_DNA"/>
</dbReference>
<dbReference type="InterPro" id="IPR027417">
    <property type="entry name" value="P-loop_NTPase"/>
</dbReference>
<organism evidence="6 7">
    <name type="scientific">Alkalicoccobacillus plakortidis</name>
    <dbReference type="NCBI Taxonomy" id="444060"/>
    <lineage>
        <taxon>Bacteria</taxon>
        <taxon>Bacillati</taxon>
        <taxon>Bacillota</taxon>
        <taxon>Bacilli</taxon>
        <taxon>Bacillales</taxon>
        <taxon>Bacillaceae</taxon>
        <taxon>Alkalicoccobacillus</taxon>
    </lineage>
</organism>
<proteinExistence type="inferred from homology"/>